<feature type="domain" description="VOC" evidence="1">
    <location>
        <begin position="6"/>
        <end position="121"/>
    </location>
</feature>
<comment type="caution">
    <text evidence="2">The sequence shown here is derived from an EMBL/GenBank/DDBJ whole genome shotgun (WGS) entry which is preliminary data.</text>
</comment>
<dbReference type="AlphaFoldDB" id="A0AA35RSH7"/>
<dbReference type="InterPro" id="IPR029068">
    <property type="entry name" value="Glyas_Bleomycin-R_OHBP_Dase"/>
</dbReference>
<evidence type="ECO:0000313" key="2">
    <source>
        <dbReference type="EMBL" id="CAI8016925.1"/>
    </source>
</evidence>
<protein>
    <submittedName>
        <fullName evidence="2">Biphenyl-2,3-diol 1,2-dioxygenase</fullName>
    </submittedName>
</protein>
<keyword evidence="3" id="KW-1185">Reference proteome</keyword>
<evidence type="ECO:0000313" key="3">
    <source>
        <dbReference type="Proteomes" id="UP001174909"/>
    </source>
</evidence>
<organism evidence="2 3">
    <name type="scientific">Geodia barretti</name>
    <name type="common">Barrett's horny sponge</name>
    <dbReference type="NCBI Taxonomy" id="519541"/>
    <lineage>
        <taxon>Eukaryota</taxon>
        <taxon>Metazoa</taxon>
        <taxon>Porifera</taxon>
        <taxon>Demospongiae</taxon>
        <taxon>Heteroscleromorpha</taxon>
        <taxon>Tetractinellida</taxon>
        <taxon>Astrophorina</taxon>
        <taxon>Geodiidae</taxon>
        <taxon>Geodia</taxon>
    </lineage>
</organism>
<accession>A0AA35RSH7</accession>
<dbReference type="EMBL" id="CASHTH010001572">
    <property type="protein sequence ID" value="CAI8016925.1"/>
    <property type="molecule type" value="Genomic_DNA"/>
</dbReference>
<dbReference type="InterPro" id="IPR037523">
    <property type="entry name" value="VOC_core"/>
</dbReference>
<proteinExistence type="predicted"/>
<dbReference type="CDD" id="cd07252">
    <property type="entry name" value="BphC1-RGP6_N_like"/>
    <property type="match status" value="1"/>
</dbReference>
<gene>
    <name evidence="2" type="ORF">GBAR_LOCUS10339</name>
</gene>
<reference evidence="2" key="1">
    <citation type="submission" date="2023-03" db="EMBL/GenBank/DDBJ databases">
        <authorList>
            <person name="Steffen K."/>
            <person name="Cardenas P."/>
        </authorList>
    </citation>
    <scope>NUCLEOTIDE SEQUENCE</scope>
</reference>
<name>A0AA35RSH7_GEOBA</name>
<evidence type="ECO:0000259" key="1">
    <source>
        <dbReference type="PROSITE" id="PS51819"/>
    </source>
</evidence>
<dbReference type="PROSITE" id="PS51819">
    <property type="entry name" value="VOC"/>
    <property type="match status" value="1"/>
</dbReference>
<dbReference type="SUPFAM" id="SSF54593">
    <property type="entry name" value="Glyoxalase/Bleomycin resistance protein/Dihydroxybiphenyl dioxygenase"/>
    <property type="match status" value="1"/>
</dbReference>
<dbReference type="Gene3D" id="3.10.180.10">
    <property type="entry name" value="2,3-Dihydroxybiphenyl 1,2-Dioxygenase, domain 1"/>
    <property type="match status" value="1"/>
</dbReference>
<dbReference type="Proteomes" id="UP001174909">
    <property type="component" value="Unassembled WGS sequence"/>
</dbReference>
<sequence>MASVTQLGYIGISVSNIEEWEHFATEVLGLQSNGVGDDGNLTLRMDEYSQRFVLSPGGKDDIDYVGFQVTDQPALQEMAEQLRQAGVEVTMGTPDEAKARKVEGLIKFDDPEGTPTEVYYGPPISFDRPFNSPRAI</sequence>
<dbReference type="Pfam" id="PF22632">
    <property type="entry name" value="BphC_D1"/>
    <property type="match status" value="1"/>
</dbReference>